<proteinExistence type="predicted"/>
<organism evidence="1">
    <name type="scientific">marine sediment metagenome</name>
    <dbReference type="NCBI Taxonomy" id="412755"/>
    <lineage>
        <taxon>unclassified sequences</taxon>
        <taxon>metagenomes</taxon>
        <taxon>ecological metagenomes</taxon>
    </lineage>
</organism>
<comment type="caution">
    <text evidence="1">The sequence shown here is derived from an EMBL/GenBank/DDBJ whole genome shotgun (WGS) entry which is preliminary data.</text>
</comment>
<evidence type="ECO:0000313" key="1">
    <source>
        <dbReference type="EMBL" id="KKL19573.1"/>
    </source>
</evidence>
<reference evidence="1" key="1">
    <citation type="journal article" date="2015" name="Nature">
        <title>Complex archaea that bridge the gap between prokaryotes and eukaryotes.</title>
        <authorList>
            <person name="Spang A."/>
            <person name="Saw J.H."/>
            <person name="Jorgensen S.L."/>
            <person name="Zaremba-Niedzwiedzka K."/>
            <person name="Martijn J."/>
            <person name="Lind A.E."/>
            <person name="van Eijk R."/>
            <person name="Schleper C."/>
            <person name="Guy L."/>
            <person name="Ettema T.J."/>
        </authorList>
    </citation>
    <scope>NUCLEOTIDE SEQUENCE</scope>
</reference>
<sequence>MLIRVPKDQIKPLRLALLLIECKMEDNLREHITDKKADRIVKEMSKEILCMLNNILHQTWRKVRCKGEKRR</sequence>
<accession>A0A0F9E691</accession>
<protein>
    <submittedName>
        <fullName evidence="1">Uncharacterized protein</fullName>
    </submittedName>
</protein>
<name>A0A0F9E691_9ZZZZ</name>
<gene>
    <name evidence="1" type="ORF">LCGC14_2464090</name>
</gene>
<dbReference type="AlphaFoldDB" id="A0A0F9E691"/>
<dbReference type="EMBL" id="LAZR01038435">
    <property type="protein sequence ID" value="KKL19573.1"/>
    <property type="molecule type" value="Genomic_DNA"/>
</dbReference>